<keyword evidence="2" id="KW-1185">Reference proteome</keyword>
<accession>A0ABN0GMH6</accession>
<comment type="caution">
    <text evidence="1">The sequence shown here is derived from an EMBL/GenBank/DDBJ whole genome shotgun (WGS) entry which is preliminary data.</text>
</comment>
<evidence type="ECO:0000313" key="2">
    <source>
        <dbReference type="Proteomes" id="UP000008942"/>
    </source>
</evidence>
<reference evidence="1 2" key="1">
    <citation type="submission" date="2012-03" db="EMBL/GenBank/DDBJ databases">
        <title>The Genome Sequence of Bartonella elizabethae Re6043vi.</title>
        <authorList>
            <consortium name="The Broad Institute Genome Sequencing Platform"/>
            <consortium name="The Broad Institute Genome Sequencing Center for Infectious Disease"/>
            <person name="Feldgarden M."/>
            <person name="Kirby J."/>
            <person name="Kosoy M."/>
            <person name="Birtles R."/>
            <person name="Probert W.S."/>
            <person name="Chiaraviglio L."/>
            <person name="Young S.K."/>
            <person name="Zeng Q."/>
            <person name="Gargeya S."/>
            <person name="Fitzgerald M."/>
            <person name="Haas B."/>
            <person name="Abouelleil A."/>
            <person name="Alvarado L."/>
            <person name="Arachchi H.M."/>
            <person name="Berlin A."/>
            <person name="Chapman S.B."/>
            <person name="Gearin G."/>
            <person name="Goldberg J."/>
            <person name="Griggs A."/>
            <person name="Gujja S."/>
            <person name="Hansen M."/>
            <person name="Heiman D."/>
            <person name="Howarth C."/>
            <person name="Larimer J."/>
            <person name="Lui A."/>
            <person name="MacDonald P.J.P."/>
            <person name="McCowen C."/>
            <person name="Montmayeur A."/>
            <person name="Murphy C."/>
            <person name="Neiman D."/>
            <person name="Pearson M."/>
            <person name="Priest M."/>
            <person name="Roberts A."/>
            <person name="Saif S."/>
            <person name="Shea T."/>
            <person name="Sisk P."/>
            <person name="Stolte C."/>
            <person name="Sykes S."/>
            <person name="Wortman J."/>
            <person name="Nusbaum C."/>
            <person name="Birren B."/>
        </authorList>
    </citation>
    <scope>NUCLEOTIDE SEQUENCE [LARGE SCALE GENOMIC DNA]</scope>
    <source>
        <strain evidence="1 2">Re6043vi</strain>
    </source>
</reference>
<protein>
    <submittedName>
        <fullName evidence="1">Uncharacterized protein</fullName>
    </submittedName>
</protein>
<dbReference type="EMBL" id="AILW01000002">
    <property type="protein sequence ID" value="EJF84789.1"/>
    <property type="molecule type" value="Genomic_DNA"/>
</dbReference>
<dbReference type="Proteomes" id="UP000008942">
    <property type="component" value="Unassembled WGS sequence"/>
</dbReference>
<evidence type="ECO:0000313" key="1">
    <source>
        <dbReference type="EMBL" id="EJF84789.1"/>
    </source>
</evidence>
<name>A0ABN0GMH6_BAREL</name>
<organism evidence="1 2">
    <name type="scientific">Bartonella elizabethae Re6043vi</name>
    <dbReference type="NCBI Taxonomy" id="1094554"/>
    <lineage>
        <taxon>Bacteria</taxon>
        <taxon>Pseudomonadati</taxon>
        <taxon>Pseudomonadota</taxon>
        <taxon>Alphaproteobacteria</taxon>
        <taxon>Hyphomicrobiales</taxon>
        <taxon>Bartonellaceae</taxon>
        <taxon>Bartonella</taxon>
    </lineage>
</organism>
<gene>
    <name evidence="1" type="ORF">MCU_00367</name>
</gene>
<sequence length="50" mass="5806">MLFHLTSRNGKQIKQINQVVEVFVEKVIKKVSTKKHEVMGASLQHLRSFL</sequence>
<proteinExistence type="predicted"/>